<evidence type="ECO:0000256" key="12">
    <source>
        <dbReference type="ARBA" id="ARBA00024779"/>
    </source>
</evidence>
<dbReference type="PANTHER" id="PTHR11777:SF9">
    <property type="entry name" value="ALANINE--TRNA LIGASE, CYTOPLASMIC"/>
    <property type="match status" value="1"/>
</dbReference>
<evidence type="ECO:0000256" key="14">
    <source>
        <dbReference type="HAMAP-Rule" id="MF_00036"/>
    </source>
</evidence>
<dbReference type="GO" id="GO:0008270">
    <property type="term" value="F:zinc ion binding"/>
    <property type="evidence" value="ECO:0007669"/>
    <property type="project" value="UniProtKB-UniRule"/>
</dbReference>
<keyword evidence="4 14" id="KW-0436">Ligase</keyword>
<evidence type="ECO:0000256" key="9">
    <source>
        <dbReference type="ARBA" id="ARBA00022884"/>
    </source>
</evidence>
<comment type="function">
    <text evidence="12 14">Catalyzes the attachment of alanine to tRNA(Ala) in a two-step reaction: alanine is first activated by ATP to form Ala-AMP and then transferred to the acceptor end of tRNA(Ala). Also edits incorrectly charged Ser-tRNA(Ala) and Gly-tRNA(Ala) via its editing domain.</text>
</comment>
<dbReference type="InterPro" id="IPR050058">
    <property type="entry name" value="Ala-tRNA_ligase"/>
</dbReference>
<dbReference type="FunFam" id="3.10.310.40:FF:000001">
    <property type="entry name" value="Alanine--tRNA ligase"/>
    <property type="match status" value="1"/>
</dbReference>
<reference evidence="17 18" key="1">
    <citation type="submission" date="2009-10" db="EMBL/GenBank/DDBJ databases">
        <title>Complete sequence of chromosome of Ammonifex degensii KC4.</title>
        <authorList>
            <consortium name="US DOE Joint Genome Institute"/>
            <person name="Kerfeld C."/>
            <person name="Goodner B."/>
            <person name="Huber H."/>
            <person name="Stetter K."/>
            <person name="Lucas S."/>
            <person name="Copeland A."/>
            <person name="Lapidus A."/>
            <person name="Glavina del Rio T."/>
            <person name="Dalin E."/>
            <person name="Tice H."/>
            <person name="Bruce D."/>
            <person name="Goodwin L."/>
            <person name="Pitluck S."/>
            <person name="Saunders E."/>
            <person name="Brettin T."/>
            <person name="Detter J.C."/>
            <person name="Han C."/>
            <person name="Larimer F."/>
            <person name="Land M."/>
            <person name="Hauser L."/>
            <person name="Kyrpides N."/>
            <person name="Ovchinnikova G."/>
            <person name="Richardson P."/>
        </authorList>
    </citation>
    <scope>NUCLEOTIDE SEQUENCE [LARGE SCALE GENOMIC DNA]</scope>
    <source>
        <strain evidence="18">DSM 10501 / KC4</strain>
    </source>
</reference>
<proteinExistence type="inferred from homology"/>
<dbReference type="SUPFAM" id="SSF50447">
    <property type="entry name" value="Translation proteins"/>
    <property type="match status" value="1"/>
</dbReference>
<dbReference type="FunFam" id="3.30.980.10:FF:000004">
    <property type="entry name" value="Alanine--tRNA ligase, cytoplasmic"/>
    <property type="match status" value="1"/>
</dbReference>
<evidence type="ECO:0000256" key="10">
    <source>
        <dbReference type="ARBA" id="ARBA00022917"/>
    </source>
</evidence>
<dbReference type="InterPro" id="IPR045864">
    <property type="entry name" value="aa-tRNA-synth_II/BPL/LPL"/>
</dbReference>
<dbReference type="GO" id="GO:0016740">
    <property type="term" value="F:transferase activity"/>
    <property type="evidence" value="ECO:0007669"/>
    <property type="project" value="UniProtKB-ARBA"/>
</dbReference>
<evidence type="ECO:0000256" key="1">
    <source>
        <dbReference type="ARBA" id="ARBA00004496"/>
    </source>
</evidence>
<dbReference type="SUPFAM" id="SSF55186">
    <property type="entry name" value="ThrRS/AlaRS common domain"/>
    <property type="match status" value="1"/>
</dbReference>
<evidence type="ECO:0000256" key="8">
    <source>
        <dbReference type="ARBA" id="ARBA00022840"/>
    </source>
</evidence>
<dbReference type="RefSeq" id="WP_015739417.1">
    <property type="nucleotide sequence ID" value="NC_013385.1"/>
</dbReference>
<dbReference type="InterPro" id="IPR003156">
    <property type="entry name" value="DHHA1_dom"/>
</dbReference>
<gene>
    <name evidence="14" type="primary">alaS</name>
    <name evidence="17" type="ordered locus">Adeg_1440</name>
</gene>
<comment type="similarity">
    <text evidence="2 14">Belongs to the class-II aminoacyl-tRNA synthetase family.</text>
</comment>
<evidence type="ECO:0000256" key="15">
    <source>
        <dbReference type="SAM" id="Coils"/>
    </source>
</evidence>
<dbReference type="Gene3D" id="3.30.980.10">
    <property type="entry name" value="Threonyl-trna Synthetase, Chain A, domain 2"/>
    <property type="match status" value="1"/>
</dbReference>
<evidence type="ECO:0000256" key="13">
    <source>
        <dbReference type="ARBA" id="ARBA00048300"/>
    </source>
</evidence>
<dbReference type="Gene3D" id="2.40.30.130">
    <property type="match status" value="1"/>
</dbReference>
<dbReference type="Pfam" id="PF07973">
    <property type="entry name" value="tRNA_SAD"/>
    <property type="match status" value="1"/>
</dbReference>
<dbReference type="PROSITE" id="PS50860">
    <property type="entry name" value="AA_TRNA_LIGASE_II_ALA"/>
    <property type="match status" value="1"/>
</dbReference>
<dbReference type="Gene3D" id="6.10.250.550">
    <property type="match status" value="1"/>
</dbReference>
<comment type="subcellular location">
    <subcellularLocation>
        <location evidence="1 14">Cytoplasm</location>
    </subcellularLocation>
</comment>
<dbReference type="FunFam" id="3.30.930.10:FF:000004">
    <property type="entry name" value="Alanine--tRNA ligase"/>
    <property type="match status" value="1"/>
</dbReference>
<dbReference type="GO" id="GO:0004813">
    <property type="term" value="F:alanine-tRNA ligase activity"/>
    <property type="evidence" value="ECO:0007669"/>
    <property type="project" value="UniProtKB-UniRule"/>
</dbReference>
<feature type="domain" description="Alanyl-transfer RNA synthetases family profile" evidence="16">
    <location>
        <begin position="1"/>
        <end position="702"/>
    </location>
</feature>
<accession>C9R8B1</accession>
<keyword evidence="3 14" id="KW-0820">tRNA-binding</keyword>
<keyword evidence="9 14" id="KW-0694">RNA-binding</keyword>
<dbReference type="HAMAP" id="MF_00036_B">
    <property type="entry name" value="Ala_tRNA_synth_B"/>
    <property type="match status" value="1"/>
</dbReference>
<comment type="domain">
    <text evidence="14">Consists of three domains; the N-terminal catalytic domain, the editing domain and the C-terminal C-Ala domain. The editing domain removes incorrectly charged amino acids, while the C-Ala domain, along with tRNA(Ala), serves as a bridge to cooperatively bring together the editing and aminoacylation centers thus stimulating deacylation of misacylated tRNAs.</text>
</comment>
<evidence type="ECO:0000256" key="6">
    <source>
        <dbReference type="ARBA" id="ARBA00022741"/>
    </source>
</evidence>
<dbReference type="FunFam" id="3.30.54.20:FF:000001">
    <property type="entry name" value="Alanine--tRNA ligase"/>
    <property type="match status" value="1"/>
</dbReference>
<dbReference type="OrthoDB" id="9803884at2"/>
<dbReference type="GO" id="GO:0000049">
    <property type="term" value="F:tRNA binding"/>
    <property type="evidence" value="ECO:0007669"/>
    <property type="project" value="UniProtKB-KW"/>
</dbReference>
<evidence type="ECO:0000256" key="3">
    <source>
        <dbReference type="ARBA" id="ARBA00022555"/>
    </source>
</evidence>
<dbReference type="Gene3D" id="3.30.930.10">
    <property type="entry name" value="Bira Bifunctional Protein, Domain 2"/>
    <property type="match status" value="1"/>
</dbReference>
<dbReference type="Proteomes" id="UP000002620">
    <property type="component" value="Chromosome"/>
</dbReference>
<dbReference type="AlphaFoldDB" id="C9R8B1"/>
<evidence type="ECO:0000256" key="4">
    <source>
        <dbReference type="ARBA" id="ARBA00022598"/>
    </source>
</evidence>
<feature type="binding site" evidence="14">
    <location>
        <position position="561"/>
    </location>
    <ligand>
        <name>Zn(2+)</name>
        <dbReference type="ChEBI" id="CHEBI:29105"/>
    </ligand>
</feature>
<dbReference type="GO" id="GO:0002161">
    <property type="term" value="F:aminoacyl-tRNA deacylase activity"/>
    <property type="evidence" value="ECO:0007669"/>
    <property type="project" value="TreeGrafter"/>
</dbReference>
<evidence type="ECO:0000313" key="17">
    <source>
        <dbReference type="EMBL" id="ACX52540.1"/>
    </source>
</evidence>
<evidence type="ECO:0000256" key="5">
    <source>
        <dbReference type="ARBA" id="ARBA00022723"/>
    </source>
</evidence>
<dbReference type="InterPro" id="IPR018162">
    <property type="entry name" value="Ala-tRNA-ligase_IIc_anticod-bd"/>
</dbReference>
<dbReference type="STRING" id="429009.Adeg_1440"/>
<keyword evidence="5 14" id="KW-0479">Metal-binding</keyword>
<dbReference type="Gene3D" id="3.30.54.20">
    <property type="match status" value="1"/>
</dbReference>
<keyword evidence="18" id="KW-1185">Reference proteome</keyword>
<dbReference type="eggNOG" id="COG0013">
    <property type="taxonomic scope" value="Bacteria"/>
</dbReference>
<keyword evidence="14" id="KW-0963">Cytoplasm</keyword>
<keyword evidence="10 14" id="KW-0648">Protein biosynthesis</keyword>
<feature type="binding site" evidence="14">
    <location>
        <position position="557"/>
    </location>
    <ligand>
        <name>Zn(2+)</name>
        <dbReference type="ChEBI" id="CHEBI:29105"/>
    </ligand>
</feature>
<dbReference type="EC" id="6.1.1.7" evidence="14"/>
<name>C9R8B1_AMMDK</name>
<dbReference type="GO" id="GO:0006419">
    <property type="term" value="P:alanyl-tRNA aminoacylation"/>
    <property type="evidence" value="ECO:0007669"/>
    <property type="project" value="UniProtKB-UniRule"/>
</dbReference>
<evidence type="ECO:0000256" key="7">
    <source>
        <dbReference type="ARBA" id="ARBA00022833"/>
    </source>
</evidence>
<keyword evidence="15" id="KW-0175">Coiled coil</keyword>
<dbReference type="InterPro" id="IPR018163">
    <property type="entry name" value="Thr/Ala-tRNA-synth_IIc_edit"/>
</dbReference>
<feature type="coiled-coil region" evidence="15">
    <location>
        <begin position="718"/>
        <end position="752"/>
    </location>
</feature>
<dbReference type="Pfam" id="PF01411">
    <property type="entry name" value="tRNA-synt_2c"/>
    <property type="match status" value="1"/>
</dbReference>
<dbReference type="PRINTS" id="PR00980">
    <property type="entry name" value="TRNASYNTHALA"/>
</dbReference>
<dbReference type="InterPro" id="IPR018164">
    <property type="entry name" value="Ala-tRNA-synth_IIc_N"/>
</dbReference>
<dbReference type="CDD" id="cd00673">
    <property type="entry name" value="AlaRS_core"/>
    <property type="match status" value="1"/>
</dbReference>
<dbReference type="PANTHER" id="PTHR11777">
    <property type="entry name" value="ALANYL-TRNA SYNTHETASE"/>
    <property type="match status" value="1"/>
</dbReference>
<dbReference type="GO" id="GO:0005829">
    <property type="term" value="C:cytosol"/>
    <property type="evidence" value="ECO:0007669"/>
    <property type="project" value="TreeGrafter"/>
</dbReference>
<protein>
    <recommendedName>
        <fullName evidence="14">Alanine--tRNA ligase</fullName>
        <ecNumber evidence="14">6.1.1.7</ecNumber>
    </recommendedName>
    <alternativeName>
        <fullName evidence="14">Alanyl-tRNA synthetase</fullName>
        <shortName evidence="14">AlaRS</shortName>
    </alternativeName>
</protein>
<dbReference type="InterPro" id="IPR002318">
    <property type="entry name" value="Ala-tRNA-lgiase_IIc"/>
</dbReference>
<keyword evidence="8 14" id="KW-0067">ATP-binding</keyword>
<dbReference type="SUPFAM" id="SSF55681">
    <property type="entry name" value="Class II aaRS and biotin synthetases"/>
    <property type="match status" value="1"/>
</dbReference>
<dbReference type="HOGENOM" id="CLU_004485_1_1_9"/>
<dbReference type="KEGG" id="adg:Adeg_1440"/>
<comment type="catalytic activity">
    <reaction evidence="13 14">
        <text>tRNA(Ala) + L-alanine + ATP = L-alanyl-tRNA(Ala) + AMP + diphosphate</text>
        <dbReference type="Rhea" id="RHEA:12540"/>
        <dbReference type="Rhea" id="RHEA-COMP:9657"/>
        <dbReference type="Rhea" id="RHEA-COMP:9923"/>
        <dbReference type="ChEBI" id="CHEBI:30616"/>
        <dbReference type="ChEBI" id="CHEBI:33019"/>
        <dbReference type="ChEBI" id="CHEBI:57972"/>
        <dbReference type="ChEBI" id="CHEBI:78442"/>
        <dbReference type="ChEBI" id="CHEBI:78497"/>
        <dbReference type="ChEBI" id="CHEBI:456215"/>
        <dbReference type="EC" id="6.1.1.7"/>
    </reaction>
</comment>
<dbReference type="InterPro" id="IPR018165">
    <property type="entry name" value="Ala-tRNA-synth_IIc_core"/>
</dbReference>
<dbReference type="InterPro" id="IPR023033">
    <property type="entry name" value="Ala_tRNA_ligase_euk/bac"/>
</dbReference>
<dbReference type="InterPro" id="IPR009000">
    <property type="entry name" value="Transl_B-barrel_sf"/>
</dbReference>
<evidence type="ECO:0000256" key="2">
    <source>
        <dbReference type="ARBA" id="ARBA00008226"/>
    </source>
</evidence>
<keyword evidence="7 14" id="KW-0862">Zinc</keyword>
<dbReference type="GO" id="GO:0005524">
    <property type="term" value="F:ATP binding"/>
    <property type="evidence" value="ECO:0007669"/>
    <property type="project" value="UniProtKB-UniRule"/>
</dbReference>
<dbReference type="InterPro" id="IPR012947">
    <property type="entry name" value="tRNA_SAD"/>
</dbReference>
<dbReference type="NCBIfam" id="TIGR00344">
    <property type="entry name" value="alaS"/>
    <property type="match status" value="1"/>
</dbReference>
<dbReference type="Gene3D" id="3.10.310.40">
    <property type="match status" value="1"/>
</dbReference>
<dbReference type="Pfam" id="PF02272">
    <property type="entry name" value="DHHA1"/>
    <property type="match status" value="1"/>
</dbReference>
<organism evidence="17 18">
    <name type="scientific">Ammonifex degensii (strain DSM 10501 / KC4)</name>
    <dbReference type="NCBI Taxonomy" id="429009"/>
    <lineage>
        <taxon>Bacteria</taxon>
        <taxon>Bacillati</taxon>
        <taxon>Bacillota</taxon>
        <taxon>Clostridia</taxon>
        <taxon>Thermoanaerobacterales</taxon>
        <taxon>Thermoanaerobacteraceae</taxon>
        <taxon>Ammonifex</taxon>
    </lineage>
</organism>
<evidence type="ECO:0000313" key="18">
    <source>
        <dbReference type="Proteomes" id="UP000002620"/>
    </source>
</evidence>
<dbReference type="SMART" id="SM00863">
    <property type="entry name" value="tRNA_SAD"/>
    <property type="match status" value="1"/>
</dbReference>
<feature type="binding site" evidence="14">
    <location>
        <position position="663"/>
    </location>
    <ligand>
        <name>Zn(2+)</name>
        <dbReference type="ChEBI" id="CHEBI:29105"/>
    </ligand>
</feature>
<dbReference type="SUPFAM" id="SSF101353">
    <property type="entry name" value="Putative anticodon-binding domain of alanyl-tRNA synthetase (AlaRS)"/>
    <property type="match status" value="1"/>
</dbReference>
<evidence type="ECO:0000256" key="11">
    <source>
        <dbReference type="ARBA" id="ARBA00023146"/>
    </source>
</evidence>
<comment type="cofactor">
    <cofactor evidence="14">
        <name>Zn(2+)</name>
        <dbReference type="ChEBI" id="CHEBI:29105"/>
    </cofactor>
    <text evidence="14">Binds 1 zinc ion per subunit.</text>
</comment>
<dbReference type="GO" id="GO:0140096">
    <property type="term" value="F:catalytic activity, acting on a protein"/>
    <property type="evidence" value="ECO:0007669"/>
    <property type="project" value="UniProtKB-ARBA"/>
</dbReference>
<feature type="binding site" evidence="14">
    <location>
        <position position="659"/>
    </location>
    <ligand>
        <name>Zn(2+)</name>
        <dbReference type="ChEBI" id="CHEBI:29105"/>
    </ligand>
</feature>
<keyword evidence="6 14" id="KW-0547">Nucleotide-binding</keyword>
<dbReference type="FunFam" id="2.40.30.130:FF:000001">
    <property type="entry name" value="Alanine--tRNA ligase"/>
    <property type="match status" value="1"/>
</dbReference>
<dbReference type="EMBL" id="CP001785">
    <property type="protein sequence ID" value="ACX52540.1"/>
    <property type="molecule type" value="Genomic_DNA"/>
</dbReference>
<keyword evidence="11 14" id="KW-0030">Aminoacyl-tRNA synthetase</keyword>
<evidence type="ECO:0000259" key="16">
    <source>
        <dbReference type="PROSITE" id="PS50860"/>
    </source>
</evidence>
<sequence length="874" mass="97235">MEAKEIRQRFLDYFRRKGHVILPSASLIPAGDPSLLWTAAGMVPFKPYFTGAAKPEFRRVATCQKCLRTQDIESVGKTARHLTFFEMLGNFSFGDYFKAEAIAMAWEFVTKELGLDIDRLWFSVFEDDEEAFELWCKMGVKPERIVRLGRDTNFWEIGVGPCGPCSEIYYDFGPAFACGPDCHVGCDCDRYLEIWNLVFIQYYRDEKGNYLPLENKGIDTGMGLERVATVLQGVTSPFATDLFRDIVAAAERELRSPVPNRRVKVIADHVRAVTFGVAEGVLPSNEGRGYVIRRLLRRALLYGVLAGREEPFLGKVAAAVCDKMGEVYPELVANREHILRVIRAEEERFLGTLSQGMELLNRNIEQVLARGGKVLPGEEAFRLYDTYGFPLELTEEICAEKGLAVDKEGFKREMEAQRERARRARETVEYLGERERFYRELREEKGSVDFVGYEQLNTRSRVVALVKEAKPQSSASAGEEVEVVLDVTPFYAEKGGQVSDKGVLRFPSGEALVEYVEQPVEGMVVHRVKVQKGELKVGDEVEAAVDAERRRRTARNHTATHLLHQALKEILGPHVKQAGSLVAPDRLRFDFDHYQALTPEEIKRVEKRVNEIVLAALPVVTFTTSLEEAQAMGAVALFGEKYGETVRVVKIGDYSIELCAGTHLRNTAEVGVFKIVAEASVAANTRRIEAVTGERALAYFEELEDDYRRIAFLLKAPARGLSQKVEAWLQEMKALARENEALRDKLALYTMQELLDKVQEIDGVKVLAAKVEAPDTARLRSLADLLREKLGNASVVLLGASGDGKVNLVVAATPGAVARGINAAQIVKAMAQVVEGGGGGRAEFGQAGGKNPGRLGEALRLGQELLRQHLASSR</sequence>